<evidence type="ECO:0000256" key="5">
    <source>
        <dbReference type="PIRNR" id="PIRNR005673"/>
    </source>
</evidence>
<dbReference type="GO" id="GO:0061608">
    <property type="term" value="F:nuclear import signal receptor activity"/>
    <property type="evidence" value="ECO:0007669"/>
    <property type="project" value="InterPro"/>
</dbReference>
<keyword evidence="3" id="KW-0677">Repeat</keyword>
<dbReference type="InterPro" id="IPR000225">
    <property type="entry name" value="Armadillo"/>
</dbReference>
<dbReference type="Pfam" id="PF00514">
    <property type="entry name" value="Arm"/>
    <property type="match status" value="8"/>
</dbReference>
<keyword evidence="4 5" id="KW-0653">Protein transport</keyword>
<dbReference type="Pfam" id="PF01749">
    <property type="entry name" value="IBB"/>
    <property type="match status" value="1"/>
</dbReference>
<evidence type="ECO:0000256" key="6">
    <source>
        <dbReference type="PROSITE-ProRule" id="PRU00259"/>
    </source>
</evidence>
<dbReference type="InParanoid" id="A0A1W4WN60"/>
<dbReference type="InterPro" id="IPR036975">
    <property type="entry name" value="Importin-a_IBB_sf"/>
</dbReference>
<dbReference type="AlphaFoldDB" id="A0A1W4WN60"/>
<sequence length="529" mass="58600">MMSASAHKHRYKNSALDSIELRRRREEEGLQLRKQKREQQLYKRRNVNVALLPDDNTDPLQTEGGDVASPMSPGITPQLVQALYSDNVDEQLNATQKFRKLLSREPNPPIDEVIQTGIVPRFVEFLKNTNNCTLQFEAAWALTNIASGTSQQTRMVIEEGAVPIFIALLNSPYEDVQEQAVWALGNIAGDSPECRNHVLESGILVPLLQLLSKSSRLTMTRNAVWALSNLCRGKNPPPDFSKVSPALPILARLLFHNDADVLSDTCWALSYLSDGPNDKIQAVIDAGVCRRLVELLMHPQPSVVSAALRAVGNIVTGDDVQTQVILNCNALPCLHHLLSSTKESVRKEACWTISNITAGNRQQIQAVIDANIFPVLIEILGKAEFKTRKEAAWAITNATSGGTPEQIRYLVKQGCVGPLCDLLTVMDSKIVQVALNGLENILKLGDQDAKQHGGTNPYAVLIEECYGLDKIEFLQSHENMEIYQKAFDIIEHFFGTEEEDVRVAPAVDAEQQQYHFGADQSVPMGGFQF</sequence>
<evidence type="ECO:0000256" key="7">
    <source>
        <dbReference type="SAM" id="MobiDB-lite"/>
    </source>
</evidence>
<keyword evidence="9" id="KW-1185">Reference proteome</keyword>
<evidence type="ECO:0000256" key="3">
    <source>
        <dbReference type="ARBA" id="ARBA00022737"/>
    </source>
</evidence>
<dbReference type="PROSITE" id="PS51214">
    <property type="entry name" value="IBB"/>
    <property type="match status" value="1"/>
</dbReference>
<reference evidence="10" key="1">
    <citation type="submission" date="2025-08" db="UniProtKB">
        <authorList>
            <consortium name="RefSeq"/>
        </authorList>
    </citation>
    <scope>IDENTIFICATION</scope>
    <source>
        <tissue evidence="10">Entire body</tissue>
    </source>
</reference>
<dbReference type="GO" id="GO:0006606">
    <property type="term" value="P:protein import into nucleus"/>
    <property type="evidence" value="ECO:0007669"/>
    <property type="project" value="InterPro"/>
</dbReference>
<dbReference type="Proteomes" id="UP000192223">
    <property type="component" value="Unplaced"/>
</dbReference>
<evidence type="ECO:0000259" key="8">
    <source>
        <dbReference type="PROSITE" id="PS51214"/>
    </source>
</evidence>
<dbReference type="FunFam" id="1.25.10.10:FF:000013">
    <property type="entry name" value="Importin subunit alpha"/>
    <property type="match status" value="1"/>
</dbReference>
<dbReference type="PANTHER" id="PTHR23316">
    <property type="entry name" value="IMPORTIN ALPHA"/>
    <property type="match status" value="1"/>
</dbReference>
<dbReference type="OrthoDB" id="29145at2759"/>
<dbReference type="SUPFAM" id="SSF48371">
    <property type="entry name" value="ARM repeat"/>
    <property type="match status" value="1"/>
</dbReference>
<gene>
    <name evidence="10" type="primary">LOC108734735</name>
</gene>
<dbReference type="GeneID" id="108734735"/>
<dbReference type="Gene3D" id="1.20.5.690">
    <property type="entry name" value="Importin-alpha, importin-beta-binding domain"/>
    <property type="match status" value="1"/>
</dbReference>
<feature type="region of interest" description="Disordered" evidence="7">
    <location>
        <begin position="52"/>
        <end position="71"/>
    </location>
</feature>
<evidence type="ECO:0000256" key="4">
    <source>
        <dbReference type="ARBA" id="ARBA00022927"/>
    </source>
</evidence>
<dbReference type="GO" id="GO:0005737">
    <property type="term" value="C:cytoplasm"/>
    <property type="evidence" value="ECO:0007669"/>
    <property type="project" value="InterPro"/>
</dbReference>
<dbReference type="KEGG" id="apln:108734735"/>
<feature type="repeat" description="ARM" evidence="6">
    <location>
        <begin position="202"/>
        <end position="230"/>
    </location>
</feature>
<dbReference type="FunCoup" id="A0A1W4WN60">
    <property type="interactions" value="1861"/>
</dbReference>
<dbReference type="InterPro" id="IPR032413">
    <property type="entry name" value="Arm_3"/>
</dbReference>
<feature type="repeat" description="ARM" evidence="6">
    <location>
        <begin position="160"/>
        <end position="202"/>
    </location>
</feature>
<keyword evidence="2 5" id="KW-0813">Transport</keyword>
<dbReference type="Gene3D" id="1.25.10.10">
    <property type="entry name" value="Leucine-rich Repeat Variant"/>
    <property type="match status" value="1"/>
</dbReference>
<evidence type="ECO:0000313" key="10">
    <source>
        <dbReference type="RefSeq" id="XP_018321897.1"/>
    </source>
</evidence>
<dbReference type="PROSITE" id="PS50176">
    <property type="entry name" value="ARM_REPEAT"/>
    <property type="match status" value="3"/>
</dbReference>
<dbReference type="SMART" id="SM00185">
    <property type="entry name" value="ARM"/>
    <property type="match status" value="8"/>
</dbReference>
<dbReference type="STRING" id="224129.A0A1W4WN60"/>
<comment type="similarity">
    <text evidence="1 5">Belongs to the importin alpha family.</text>
</comment>
<dbReference type="InterPro" id="IPR024931">
    <property type="entry name" value="Importin_alpha"/>
</dbReference>
<accession>A0A1W4WN60</accession>
<organism evidence="9 10">
    <name type="scientific">Agrilus planipennis</name>
    <name type="common">Emerald ash borer</name>
    <name type="synonym">Agrilus marcopoli</name>
    <dbReference type="NCBI Taxonomy" id="224129"/>
    <lineage>
        <taxon>Eukaryota</taxon>
        <taxon>Metazoa</taxon>
        <taxon>Ecdysozoa</taxon>
        <taxon>Arthropoda</taxon>
        <taxon>Hexapoda</taxon>
        <taxon>Insecta</taxon>
        <taxon>Pterygota</taxon>
        <taxon>Neoptera</taxon>
        <taxon>Endopterygota</taxon>
        <taxon>Coleoptera</taxon>
        <taxon>Polyphaga</taxon>
        <taxon>Elateriformia</taxon>
        <taxon>Buprestoidea</taxon>
        <taxon>Buprestidae</taxon>
        <taxon>Agrilinae</taxon>
        <taxon>Agrilus</taxon>
    </lineage>
</organism>
<dbReference type="FunFam" id="1.20.5.690:FF:000001">
    <property type="entry name" value="Importin subunit alpha"/>
    <property type="match status" value="1"/>
</dbReference>
<proteinExistence type="inferred from homology"/>
<feature type="repeat" description="ARM" evidence="6">
    <location>
        <begin position="117"/>
        <end position="160"/>
    </location>
</feature>
<dbReference type="Pfam" id="PF16186">
    <property type="entry name" value="Arm_3"/>
    <property type="match status" value="1"/>
</dbReference>
<protein>
    <recommendedName>
        <fullName evidence="5">Importin subunit alpha</fullName>
    </recommendedName>
</protein>
<evidence type="ECO:0000256" key="2">
    <source>
        <dbReference type="ARBA" id="ARBA00022448"/>
    </source>
</evidence>
<dbReference type="InterPro" id="IPR016024">
    <property type="entry name" value="ARM-type_fold"/>
</dbReference>
<dbReference type="RefSeq" id="XP_018321897.1">
    <property type="nucleotide sequence ID" value="XM_018466395.2"/>
</dbReference>
<evidence type="ECO:0000256" key="1">
    <source>
        <dbReference type="ARBA" id="ARBA00010394"/>
    </source>
</evidence>
<dbReference type="InterPro" id="IPR002652">
    <property type="entry name" value="Importin-a_IBB"/>
</dbReference>
<feature type="domain" description="IBB" evidence="8">
    <location>
        <begin position="1"/>
        <end position="54"/>
    </location>
</feature>
<evidence type="ECO:0000313" key="9">
    <source>
        <dbReference type="Proteomes" id="UP000192223"/>
    </source>
</evidence>
<dbReference type="InterPro" id="IPR011989">
    <property type="entry name" value="ARM-like"/>
</dbReference>
<dbReference type="PIRSF" id="PIRSF005673">
    <property type="entry name" value="Importin_alpha"/>
    <property type="match status" value="1"/>
</dbReference>
<name>A0A1W4WN60_AGRPL</name>